<comment type="caution">
    <text evidence="2">The sequence shown here is derived from an EMBL/GenBank/DDBJ whole genome shotgun (WGS) entry which is preliminary data.</text>
</comment>
<feature type="transmembrane region" description="Helical" evidence="1">
    <location>
        <begin position="99"/>
        <end position="117"/>
    </location>
</feature>
<keyword evidence="1" id="KW-0812">Transmembrane</keyword>
<dbReference type="Proteomes" id="UP000075430">
    <property type="component" value="Unassembled WGS sequence"/>
</dbReference>
<proteinExistence type="predicted"/>
<gene>
    <name evidence="2" type="ORF">AXI58_09890</name>
</gene>
<reference evidence="3" key="1">
    <citation type="submission" date="2016-02" db="EMBL/GenBank/DDBJ databases">
        <authorList>
            <person name="Dunlap C."/>
        </authorList>
    </citation>
    <scope>NUCLEOTIDE SEQUENCE [LARGE SCALE GENOMIC DNA]</scope>
    <source>
        <strain evidence="3">NRRL B-41092</strain>
    </source>
</reference>
<keyword evidence="1" id="KW-1133">Transmembrane helix</keyword>
<evidence type="ECO:0000313" key="2">
    <source>
        <dbReference type="EMBL" id="KXZ22475.1"/>
    </source>
</evidence>
<dbReference type="STRING" id="1793963.AXI58_09890"/>
<name>A0A150FBK6_9BACI</name>
<keyword evidence="1" id="KW-0472">Membrane</keyword>
<organism evidence="2 3">
    <name type="scientific">Bacillus nakamurai</name>
    <dbReference type="NCBI Taxonomy" id="1793963"/>
    <lineage>
        <taxon>Bacteria</taxon>
        <taxon>Bacillati</taxon>
        <taxon>Bacillota</taxon>
        <taxon>Bacilli</taxon>
        <taxon>Bacillales</taxon>
        <taxon>Bacillaceae</taxon>
        <taxon>Bacillus</taxon>
    </lineage>
</organism>
<accession>A0A150FBK6</accession>
<dbReference type="EMBL" id="LSBA01000005">
    <property type="protein sequence ID" value="KXZ22475.1"/>
    <property type="molecule type" value="Genomic_DNA"/>
</dbReference>
<sequence>MAENENYEVLKTEVAHIKERLKEQAEDRKIMLETQKTTSESLIRLTTVVENQEKTLAETKDLFSTEIAGLRNEFQQVNQSQTKWLQNLLEGTFGKTLKILVLIILLLLGAEIAGVDITKLANL</sequence>
<evidence type="ECO:0000256" key="1">
    <source>
        <dbReference type="SAM" id="Phobius"/>
    </source>
</evidence>
<keyword evidence="3" id="KW-1185">Reference proteome</keyword>
<dbReference type="AlphaFoldDB" id="A0A150FBK6"/>
<protein>
    <submittedName>
        <fullName evidence="2">Uncharacterized protein</fullName>
    </submittedName>
</protein>
<dbReference type="RefSeq" id="WP_061520817.1">
    <property type="nucleotide sequence ID" value="NZ_JARLZY010000019.1"/>
</dbReference>
<evidence type="ECO:0000313" key="3">
    <source>
        <dbReference type="Proteomes" id="UP000075430"/>
    </source>
</evidence>